<evidence type="ECO:0000313" key="3">
    <source>
        <dbReference type="EMBL" id="KAA5538307.1"/>
    </source>
</evidence>
<keyword evidence="1" id="KW-0812">Transmembrane</keyword>
<keyword evidence="3" id="KW-0808">Transferase</keyword>
<evidence type="ECO:0000313" key="4">
    <source>
        <dbReference type="Proteomes" id="UP000325141"/>
    </source>
</evidence>
<reference evidence="3 4" key="1">
    <citation type="submission" date="2019-09" db="EMBL/GenBank/DDBJ databases">
        <title>Genome sequence and assembly of Flavobacterium sp.</title>
        <authorList>
            <person name="Chhetri G."/>
        </authorList>
    </citation>
    <scope>NUCLEOTIDE SEQUENCE [LARGE SCALE GENOMIC DNA]</scope>
    <source>
        <strain evidence="3 4">SNL9</strain>
    </source>
</reference>
<dbReference type="GO" id="GO:0016020">
    <property type="term" value="C:membrane"/>
    <property type="evidence" value="ECO:0007669"/>
    <property type="project" value="InterPro"/>
</dbReference>
<sequence>MGFKDYIILVLIVAVGYFWFRMRKYKQTIEDYNKSTGYLERKYETIELENIDTRLNQHLFKNVLNSIQSHVYQSYYTIEKLSNVLDYVLYKTPKQLVTPRDEINFIKNLIEINKIKLSPLFDLRTKILIDDRDPFLERKVIAPLVAIDLIENAFKHADAQNNDSFISIVVELNNGYFTLSVSNKISVQTPLAKTSGGIGVSSLEKRLKHLYEDRYKLQKSIHDQVYSVSLKIKLEE</sequence>
<dbReference type="InterPro" id="IPR050640">
    <property type="entry name" value="Bact_2-comp_sensor_kinase"/>
</dbReference>
<dbReference type="Pfam" id="PF06580">
    <property type="entry name" value="His_kinase"/>
    <property type="match status" value="1"/>
</dbReference>
<proteinExistence type="predicted"/>
<dbReference type="Proteomes" id="UP000325141">
    <property type="component" value="Unassembled WGS sequence"/>
</dbReference>
<dbReference type="Gene3D" id="3.30.565.10">
    <property type="entry name" value="Histidine kinase-like ATPase, C-terminal domain"/>
    <property type="match status" value="1"/>
</dbReference>
<keyword evidence="4" id="KW-1185">Reference proteome</keyword>
<keyword evidence="3" id="KW-0418">Kinase</keyword>
<keyword evidence="1" id="KW-1133">Transmembrane helix</keyword>
<feature type="domain" description="Signal transduction histidine kinase internal region" evidence="2">
    <location>
        <begin position="47"/>
        <end position="117"/>
    </location>
</feature>
<organism evidence="3 4">
    <name type="scientific">Paenimyroides baculatum</name>
    <dbReference type="NCBI Taxonomy" id="2608000"/>
    <lineage>
        <taxon>Bacteria</taxon>
        <taxon>Pseudomonadati</taxon>
        <taxon>Bacteroidota</taxon>
        <taxon>Flavobacteriia</taxon>
        <taxon>Flavobacteriales</taxon>
        <taxon>Flavobacteriaceae</taxon>
        <taxon>Paenimyroides</taxon>
    </lineage>
</organism>
<keyword evidence="1" id="KW-0472">Membrane</keyword>
<gene>
    <name evidence="3" type="ORF">F0460_01515</name>
</gene>
<evidence type="ECO:0000256" key="1">
    <source>
        <dbReference type="SAM" id="Phobius"/>
    </source>
</evidence>
<dbReference type="InterPro" id="IPR010559">
    <property type="entry name" value="Sig_transdc_His_kin_internal"/>
</dbReference>
<dbReference type="SUPFAM" id="SSF55874">
    <property type="entry name" value="ATPase domain of HSP90 chaperone/DNA topoisomerase II/histidine kinase"/>
    <property type="match status" value="1"/>
</dbReference>
<dbReference type="AlphaFoldDB" id="A0A5M6CST4"/>
<accession>A0A5M6CST4</accession>
<dbReference type="PANTHER" id="PTHR34220">
    <property type="entry name" value="SENSOR HISTIDINE KINASE YPDA"/>
    <property type="match status" value="1"/>
</dbReference>
<protein>
    <submittedName>
        <fullName evidence="3">Histidine kinase</fullName>
    </submittedName>
</protein>
<dbReference type="RefSeq" id="WP_150009562.1">
    <property type="nucleotide sequence ID" value="NZ_VWSG01000001.1"/>
</dbReference>
<comment type="caution">
    <text evidence="3">The sequence shown here is derived from an EMBL/GenBank/DDBJ whole genome shotgun (WGS) entry which is preliminary data.</text>
</comment>
<dbReference type="PANTHER" id="PTHR34220:SF7">
    <property type="entry name" value="SENSOR HISTIDINE KINASE YPDA"/>
    <property type="match status" value="1"/>
</dbReference>
<dbReference type="EMBL" id="VWSG01000001">
    <property type="protein sequence ID" value="KAA5538307.1"/>
    <property type="molecule type" value="Genomic_DNA"/>
</dbReference>
<feature type="transmembrane region" description="Helical" evidence="1">
    <location>
        <begin position="6"/>
        <end position="22"/>
    </location>
</feature>
<dbReference type="InterPro" id="IPR036890">
    <property type="entry name" value="HATPase_C_sf"/>
</dbReference>
<evidence type="ECO:0000259" key="2">
    <source>
        <dbReference type="Pfam" id="PF06580"/>
    </source>
</evidence>
<name>A0A5M6CST4_9FLAO</name>
<dbReference type="GO" id="GO:0000155">
    <property type="term" value="F:phosphorelay sensor kinase activity"/>
    <property type="evidence" value="ECO:0007669"/>
    <property type="project" value="InterPro"/>
</dbReference>